<reference evidence="8" key="1">
    <citation type="journal article" date="2021" name="Sci. Rep.">
        <title>Diploid genomic architecture of Nitzschia inconspicua, an elite biomass production diatom.</title>
        <authorList>
            <person name="Oliver A."/>
            <person name="Podell S."/>
            <person name="Pinowska A."/>
            <person name="Traller J.C."/>
            <person name="Smith S.R."/>
            <person name="McClure R."/>
            <person name="Beliaev A."/>
            <person name="Bohutskyi P."/>
            <person name="Hill E.A."/>
            <person name="Rabines A."/>
            <person name="Zheng H."/>
            <person name="Allen L.Z."/>
            <person name="Kuo A."/>
            <person name="Grigoriev I.V."/>
            <person name="Allen A.E."/>
            <person name="Hazlebeck D."/>
            <person name="Allen E.E."/>
        </authorList>
    </citation>
    <scope>NUCLEOTIDE SEQUENCE</scope>
    <source>
        <strain evidence="8">Hildebrandi</strain>
    </source>
</reference>
<evidence type="ECO:0000256" key="2">
    <source>
        <dbReference type="ARBA" id="ARBA00022490"/>
    </source>
</evidence>
<keyword evidence="4 5" id="KW-0067">ATP-binding</keyword>
<feature type="compositionally biased region" description="Polar residues" evidence="6">
    <location>
        <begin position="212"/>
        <end position="230"/>
    </location>
</feature>
<comment type="similarity">
    <text evidence="5">Belongs to the AAA ATPase family.</text>
</comment>
<gene>
    <name evidence="8" type="ORF">IV203_026802</name>
</gene>
<evidence type="ECO:0000256" key="5">
    <source>
        <dbReference type="RuleBase" id="RU003651"/>
    </source>
</evidence>
<keyword evidence="2" id="KW-0963">Cytoplasm</keyword>
<accession>A0A9K3LJZ7</accession>
<keyword evidence="3 5" id="KW-0547">Nucleotide-binding</keyword>
<dbReference type="PANTHER" id="PTHR23074:SF83">
    <property type="entry name" value="VACUOLAR PROTEIN SORTING-ASSOCIATED PROTEIN 4A"/>
    <property type="match status" value="1"/>
</dbReference>
<evidence type="ECO:0000259" key="7">
    <source>
        <dbReference type="SMART" id="SM00382"/>
    </source>
</evidence>
<dbReference type="SMART" id="SM00382">
    <property type="entry name" value="AAA"/>
    <property type="match status" value="1"/>
</dbReference>
<feature type="region of interest" description="Disordered" evidence="6">
    <location>
        <begin position="189"/>
        <end position="301"/>
    </location>
</feature>
<dbReference type="PANTHER" id="PTHR23074">
    <property type="entry name" value="AAA DOMAIN-CONTAINING"/>
    <property type="match status" value="1"/>
</dbReference>
<evidence type="ECO:0000256" key="1">
    <source>
        <dbReference type="ARBA" id="ARBA00004496"/>
    </source>
</evidence>
<dbReference type="InterPro" id="IPR003960">
    <property type="entry name" value="ATPase_AAA_CS"/>
</dbReference>
<dbReference type="GO" id="GO:0005524">
    <property type="term" value="F:ATP binding"/>
    <property type="evidence" value="ECO:0007669"/>
    <property type="project" value="UniProtKB-KW"/>
</dbReference>
<organism evidence="8 9">
    <name type="scientific">Nitzschia inconspicua</name>
    <dbReference type="NCBI Taxonomy" id="303405"/>
    <lineage>
        <taxon>Eukaryota</taxon>
        <taxon>Sar</taxon>
        <taxon>Stramenopiles</taxon>
        <taxon>Ochrophyta</taxon>
        <taxon>Bacillariophyta</taxon>
        <taxon>Bacillariophyceae</taxon>
        <taxon>Bacillariophycidae</taxon>
        <taxon>Bacillariales</taxon>
        <taxon>Bacillariaceae</taxon>
        <taxon>Nitzschia</taxon>
    </lineage>
</organism>
<evidence type="ECO:0000313" key="9">
    <source>
        <dbReference type="Proteomes" id="UP000693970"/>
    </source>
</evidence>
<feature type="region of interest" description="Disordered" evidence="6">
    <location>
        <begin position="1"/>
        <end position="83"/>
    </location>
</feature>
<keyword evidence="8" id="KW-0132">Cell division</keyword>
<proteinExistence type="inferred from homology"/>
<comment type="caution">
    <text evidence="8">The sequence shown here is derived from an EMBL/GenBank/DDBJ whole genome shotgun (WGS) entry which is preliminary data.</text>
</comment>
<feature type="compositionally biased region" description="Polar residues" evidence="6">
    <location>
        <begin position="247"/>
        <end position="282"/>
    </location>
</feature>
<reference evidence="8" key="2">
    <citation type="submission" date="2021-04" db="EMBL/GenBank/DDBJ databases">
        <authorList>
            <person name="Podell S."/>
        </authorList>
    </citation>
    <scope>NUCLEOTIDE SEQUENCE</scope>
    <source>
        <strain evidence="8">Hildebrandi</strain>
    </source>
</reference>
<dbReference type="Proteomes" id="UP000693970">
    <property type="component" value="Unassembled WGS sequence"/>
</dbReference>
<dbReference type="PROSITE" id="PS00674">
    <property type="entry name" value="AAA"/>
    <property type="match status" value="1"/>
</dbReference>
<keyword evidence="8" id="KW-0131">Cell cycle</keyword>
<evidence type="ECO:0000256" key="3">
    <source>
        <dbReference type="ARBA" id="ARBA00022741"/>
    </source>
</evidence>
<dbReference type="FunFam" id="1.10.8.60:FF:000022">
    <property type="entry name" value="Fidgetin like 1"/>
    <property type="match status" value="1"/>
</dbReference>
<dbReference type="FunFam" id="3.40.50.300:FF:001054">
    <property type="entry name" value="ATPase, AAA family, putative"/>
    <property type="match status" value="1"/>
</dbReference>
<comment type="subcellular location">
    <subcellularLocation>
        <location evidence="1">Cytoplasm</location>
    </subcellularLocation>
</comment>
<name>A0A9K3LJZ7_9STRA</name>
<sequence length="604" mass="66937">METTEDLAIGAGSRDESSPHNGSGGRSLPGFSLPFFGGVRPLINNNNNNKSPDKSEAMSARDMTRKNPSRNNEVVAGGYTNDRYQHDVEQAKRMREGMEKRKQQQRKQQQKELTEADIELAFEGLEQVDALRQQGNIQQALKTSELSIELLIRFLRSDLSILPNVDRRMVEDQVQSALTSAEEMKHMLQNRSSLDQRTQPPTSRVDTKARQGTETLTQSLSEAIASNQYANRKKSSTTGKTSKQQRNRASLQYAGQTTTSSPAKKNSKVATTTLHRQQPSRSTRNDAGARRIPPSLAGSNDPMVRTIKSDLYIDPSNLQSTTWQDIAGLEDAKQALQEAAILPLMRPDLFSGLRKPRNILLYGPPGTGKTMLVKAVAHESRSMLFICTASAMTSKWLGEGEKLIRALFRVARESAPSIIFIDEMDALLSARKSEGEHEASRRFKTEVMTQMDGIVKGSANDEVDGKHLLVIAATNCPWDIDSAVLRRFPRRIYVPLPDPVTRKALLTNLLEKSGQFKIGKRDMSDIVKRLDGFSGSDISAIASEASFGPLRSLGGIDAIKGANPNDIRPIQRQDFDAAIDQATKSVSNKLLKRYDEWKEEQAAS</sequence>
<evidence type="ECO:0000256" key="4">
    <source>
        <dbReference type="ARBA" id="ARBA00022840"/>
    </source>
</evidence>
<dbReference type="Pfam" id="PF00004">
    <property type="entry name" value="AAA"/>
    <property type="match status" value="1"/>
</dbReference>
<dbReference type="EMBL" id="JAGRRH010000010">
    <property type="protein sequence ID" value="KAG7363442.1"/>
    <property type="molecule type" value="Genomic_DNA"/>
</dbReference>
<dbReference type="AlphaFoldDB" id="A0A9K3LJZ7"/>
<dbReference type="GO" id="GO:0005737">
    <property type="term" value="C:cytoplasm"/>
    <property type="evidence" value="ECO:0007669"/>
    <property type="project" value="UniProtKB-SubCell"/>
</dbReference>
<dbReference type="InterPro" id="IPR003959">
    <property type="entry name" value="ATPase_AAA_core"/>
</dbReference>
<dbReference type="InterPro" id="IPR050304">
    <property type="entry name" value="MT-severing_AAA_ATPase"/>
</dbReference>
<dbReference type="GO" id="GO:0016887">
    <property type="term" value="F:ATP hydrolysis activity"/>
    <property type="evidence" value="ECO:0007669"/>
    <property type="project" value="InterPro"/>
</dbReference>
<protein>
    <submittedName>
        <fullName evidence="8">Cell division control protein</fullName>
    </submittedName>
</protein>
<evidence type="ECO:0000256" key="6">
    <source>
        <dbReference type="SAM" id="MobiDB-lite"/>
    </source>
</evidence>
<feature type="compositionally biased region" description="Polar residues" evidence="6">
    <location>
        <begin position="189"/>
        <end position="204"/>
    </location>
</feature>
<dbReference type="GO" id="GO:0051301">
    <property type="term" value="P:cell division"/>
    <property type="evidence" value="ECO:0007669"/>
    <property type="project" value="UniProtKB-KW"/>
</dbReference>
<dbReference type="InterPro" id="IPR003593">
    <property type="entry name" value="AAA+_ATPase"/>
</dbReference>
<feature type="domain" description="AAA+ ATPase" evidence="7">
    <location>
        <begin position="355"/>
        <end position="498"/>
    </location>
</feature>
<dbReference type="OrthoDB" id="29072at2759"/>
<evidence type="ECO:0000313" key="8">
    <source>
        <dbReference type="EMBL" id="KAG7363442.1"/>
    </source>
</evidence>
<keyword evidence="9" id="KW-1185">Reference proteome</keyword>